<evidence type="ECO:0000313" key="3">
    <source>
        <dbReference type="RefSeq" id="XP_022735760.1"/>
    </source>
</evidence>
<evidence type="ECO:0000256" key="1">
    <source>
        <dbReference type="SAM" id="MobiDB-lite"/>
    </source>
</evidence>
<accession>A0A6P5Y5S2</accession>
<feature type="region of interest" description="Disordered" evidence="1">
    <location>
        <begin position="1"/>
        <end position="32"/>
    </location>
</feature>
<organism evidence="2 3">
    <name type="scientific">Durio zibethinus</name>
    <name type="common">Durian</name>
    <dbReference type="NCBI Taxonomy" id="66656"/>
    <lineage>
        <taxon>Eukaryota</taxon>
        <taxon>Viridiplantae</taxon>
        <taxon>Streptophyta</taxon>
        <taxon>Embryophyta</taxon>
        <taxon>Tracheophyta</taxon>
        <taxon>Spermatophyta</taxon>
        <taxon>Magnoliopsida</taxon>
        <taxon>eudicotyledons</taxon>
        <taxon>Gunneridae</taxon>
        <taxon>Pentapetalae</taxon>
        <taxon>rosids</taxon>
        <taxon>malvids</taxon>
        <taxon>Malvales</taxon>
        <taxon>Malvaceae</taxon>
        <taxon>Helicteroideae</taxon>
        <taxon>Durio</taxon>
    </lineage>
</organism>
<feature type="compositionally biased region" description="Basic residues" evidence="1">
    <location>
        <begin position="86"/>
        <end position="100"/>
    </location>
</feature>
<evidence type="ECO:0000313" key="2">
    <source>
        <dbReference type="Proteomes" id="UP000515121"/>
    </source>
</evidence>
<dbReference type="RefSeq" id="XP_022735760.1">
    <property type="nucleotide sequence ID" value="XM_022880025.1"/>
</dbReference>
<feature type="compositionally biased region" description="Basic and acidic residues" evidence="1">
    <location>
        <begin position="73"/>
        <end position="84"/>
    </location>
</feature>
<protein>
    <submittedName>
        <fullName evidence="3">Uncharacterized protein LOC111289172</fullName>
    </submittedName>
</protein>
<gene>
    <name evidence="3" type="primary">LOC111289172</name>
</gene>
<feature type="region of interest" description="Disordered" evidence="1">
    <location>
        <begin position="52"/>
        <end position="109"/>
    </location>
</feature>
<sequence>MRPGRMWNGESRSADRLGAWTDAGRGGGPSPGFRCARGDVVAAIVERSTRRLGVAPAPACSGRRPAGSPSGRLETRTKESDMRASQRARKPVSARKRLRIPRGCTADRP</sequence>
<dbReference type="AlphaFoldDB" id="A0A6P5Y5S2"/>
<reference evidence="3" key="1">
    <citation type="submission" date="2025-08" db="UniProtKB">
        <authorList>
            <consortium name="RefSeq"/>
        </authorList>
    </citation>
    <scope>IDENTIFICATION</scope>
    <source>
        <tissue evidence="3">Fruit stalk</tissue>
    </source>
</reference>
<proteinExistence type="predicted"/>
<dbReference type="OrthoDB" id="1713821at2759"/>
<name>A0A6P5Y5S2_DURZI</name>
<dbReference type="Proteomes" id="UP000515121">
    <property type="component" value="Unplaced"/>
</dbReference>
<dbReference type="KEGG" id="dzi:111289172"/>
<keyword evidence="2" id="KW-1185">Reference proteome</keyword>
<dbReference type="GeneID" id="111289172"/>